<dbReference type="GO" id="GO:0008270">
    <property type="term" value="F:zinc ion binding"/>
    <property type="evidence" value="ECO:0007669"/>
    <property type="project" value="UniProtKB-UniRule"/>
</dbReference>
<proteinExistence type="inferred from homology"/>
<dbReference type="SMART" id="SM01057">
    <property type="entry name" value="Carb_anhydrase"/>
    <property type="match status" value="1"/>
</dbReference>
<comment type="function">
    <text evidence="4">Reversible hydration of carbon dioxide.</text>
</comment>
<dbReference type="GO" id="GO:0004089">
    <property type="term" value="F:carbonate dehydratase activity"/>
    <property type="evidence" value="ECO:0007669"/>
    <property type="project" value="UniProtKB-UniRule"/>
</dbReference>
<dbReference type="Proteomes" id="UP000594262">
    <property type="component" value="Unplaced"/>
</dbReference>
<dbReference type="EnsemblMetazoa" id="CLYHEMT010519.1">
    <property type="protein sequence ID" value="CLYHEMP010519.1"/>
    <property type="gene ID" value="CLYHEMG010519"/>
</dbReference>
<dbReference type="PROSITE" id="PS51144">
    <property type="entry name" value="ALPHA_CA_2"/>
    <property type="match status" value="1"/>
</dbReference>
<evidence type="ECO:0000256" key="2">
    <source>
        <dbReference type="ARBA" id="ARBA00022723"/>
    </source>
</evidence>
<dbReference type="CDD" id="cd00326">
    <property type="entry name" value="alpha_CA"/>
    <property type="match status" value="1"/>
</dbReference>
<protein>
    <recommendedName>
        <fullName evidence="4">Carbonic anhydrase</fullName>
        <ecNumber evidence="4">4.2.1.1</ecNumber>
    </recommendedName>
</protein>
<feature type="domain" description="Alpha-carbonic anhydrase" evidence="5">
    <location>
        <begin position="1"/>
        <end position="279"/>
    </location>
</feature>
<dbReference type="InterPro" id="IPR023561">
    <property type="entry name" value="Carbonic_anhydrase_a-class"/>
</dbReference>
<dbReference type="EC" id="4.2.1.1" evidence="4"/>
<dbReference type="GO" id="GO:0006730">
    <property type="term" value="P:one-carbon metabolic process"/>
    <property type="evidence" value="ECO:0007669"/>
    <property type="project" value="TreeGrafter"/>
</dbReference>
<evidence type="ECO:0000256" key="3">
    <source>
        <dbReference type="ARBA" id="ARBA00022833"/>
    </source>
</evidence>
<evidence type="ECO:0000259" key="5">
    <source>
        <dbReference type="PROSITE" id="PS51144"/>
    </source>
</evidence>
<dbReference type="SUPFAM" id="SSF51069">
    <property type="entry name" value="Carbonic anhydrase"/>
    <property type="match status" value="1"/>
</dbReference>
<evidence type="ECO:0000256" key="1">
    <source>
        <dbReference type="ARBA" id="ARBA00010718"/>
    </source>
</evidence>
<sequence>MFFSYDDGTPNGPSSWQRLNGRWTCEGRKQSPININTNTVIQDQIAKNIIIKQFPPHVPLSGIIKNNGHAPTFSLTEGVAVRLSGGTLLNDFYMKQIHFHFGCTEKTGSEHFIDGVQFPLEMHLVFWDNSTYSTFSQAAKGDNGIAVVAILFQREDITGSQPEDLTPLHQITGLLKNIRAEGEGLVISEDFGVQFDQLVPSIKDTQKADRVFIYSGSLSTPGCYESVTWMVYANTPHVTNKQLQEFRQLRSTKVNREGTMCDNYRPLQKTFGRKIYSNII</sequence>
<comment type="cofactor">
    <cofactor evidence="4">
        <name>Zn(2+)</name>
        <dbReference type="ChEBI" id="CHEBI:29105"/>
    </cofactor>
</comment>
<dbReference type="PANTHER" id="PTHR18952:SF208">
    <property type="entry name" value="CARBONIC ANHYDRASE XA-RELATED"/>
    <property type="match status" value="1"/>
</dbReference>
<dbReference type="PANTHER" id="PTHR18952">
    <property type="entry name" value="CARBONIC ANHYDRASE"/>
    <property type="match status" value="1"/>
</dbReference>
<keyword evidence="4" id="KW-0456">Lyase</keyword>
<dbReference type="OrthoDB" id="429145at2759"/>
<dbReference type="GeneID" id="136805743"/>
<organism evidence="6 7">
    <name type="scientific">Clytia hemisphaerica</name>
    <dbReference type="NCBI Taxonomy" id="252671"/>
    <lineage>
        <taxon>Eukaryota</taxon>
        <taxon>Metazoa</taxon>
        <taxon>Cnidaria</taxon>
        <taxon>Hydrozoa</taxon>
        <taxon>Hydroidolina</taxon>
        <taxon>Leptothecata</taxon>
        <taxon>Obeliida</taxon>
        <taxon>Clytiidae</taxon>
        <taxon>Clytia</taxon>
    </lineage>
</organism>
<evidence type="ECO:0000313" key="6">
    <source>
        <dbReference type="EnsemblMetazoa" id="CLYHEMP010519.1"/>
    </source>
</evidence>
<evidence type="ECO:0000313" key="7">
    <source>
        <dbReference type="Proteomes" id="UP000594262"/>
    </source>
</evidence>
<dbReference type="RefSeq" id="XP_066918390.1">
    <property type="nucleotide sequence ID" value="XM_067062289.1"/>
</dbReference>
<comment type="catalytic activity">
    <reaction evidence="4">
        <text>hydrogencarbonate + H(+) = CO2 + H2O</text>
        <dbReference type="Rhea" id="RHEA:10748"/>
        <dbReference type="ChEBI" id="CHEBI:15377"/>
        <dbReference type="ChEBI" id="CHEBI:15378"/>
        <dbReference type="ChEBI" id="CHEBI:16526"/>
        <dbReference type="ChEBI" id="CHEBI:17544"/>
        <dbReference type="EC" id="4.2.1.1"/>
    </reaction>
</comment>
<dbReference type="InterPro" id="IPR001148">
    <property type="entry name" value="CA_dom"/>
</dbReference>
<dbReference type="AlphaFoldDB" id="A0A7M5V349"/>
<dbReference type="InterPro" id="IPR018338">
    <property type="entry name" value="Carbonic_anhydrase_a-class_CS"/>
</dbReference>
<keyword evidence="3 4" id="KW-0862">Zinc</keyword>
<dbReference type="Gene3D" id="3.10.200.10">
    <property type="entry name" value="Alpha carbonic anhydrase"/>
    <property type="match status" value="1"/>
</dbReference>
<keyword evidence="7" id="KW-1185">Reference proteome</keyword>
<keyword evidence="2 4" id="KW-0479">Metal-binding</keyword>
<accession>A0A7M5V349</accession>
<reference evidence="6" key="1">
    <citation type="submission" date="2021-01" db="UniProtKB">
        <authorList>
            <consortium name="EnsemblMetazoa"/>
        </authorList>
    </citation>
    <scope>IDENTIFICATION</scope>
</reference>
<name>A0A7M5V349_9CNID</name>
<dbReference type="PROSITE" id="PS00162">
    <property type="entry name" value="ALPHA_CA_1"/>
    <property type="match status" value="1"/>
</dbReference>
<evidence type="ECO:0000256" key="4">
    <source>
        <dbReference type="RuleBase" id="RU367011"/>
    </source>
</evidence>
<comment type="similarity">
    <text evidence="1 4">Belongs to the alpha-carbonic anhydrase family.</text>
</comment>
<dbReference type="Pfam" id="PF00194">
    <property type="entry name" value="Carb_anhydrase"/>
    <property type="match status" value="1"/>
</dbReference>
<dbReference type="InterPro" id="IPR036398">
    <property type="entry name" value="CA_dom_sf"/>
</dbReference>